<dbReference type="Proteomes" id="UP000752696">
    <property type="component" value="Unassembled WGS sequence"/>
</dbReference>
<proteinExistence type="predicted"/>
<comment type="caution">
    <text evidence="1">The sequence shown here is derived from an EMBL/GenBank/DDBJ whole genome shotgun (WGS) entry which is preliminary data.</text>
</comment>
<protein>
    <submittedName>
        <fullName evidence="1">Uncharacterized protein</fullName>
    </submittedName>
</protein>
<dbReference type="AlphaFoldDB" id="A0A6V7HA10"/>
<sequence length="151" mass="17152">RYSTPPRHPFLRRPAPFFDRGTQKFGAADADIRGDSSVITIGSPCRRIITTMVELGGDDMRVKVSLSTGMGIVLRNNDAPNEQEYFQRRKERKNCTGQHRRRMLSLADSVAPKVLYPRFFLGRGNKEVGPLLKKTESRQYRAGPADCLRKQ</sequence>
<reference evidence="1" key="1">
    <citation type="submission" date="2020-07" db="EMBL/GenBank/DDBJ databases">
        <authorList>
            <person name="Nazaruddin N."/>
        </authorList>
    </citation>
    <scope>NUCLEOTIDE SEQUENCE</scope>
</reference>
<organism evidence="1 2">
    <name type="scientific">Heterotrigona itama</name>
    <dbReference type="NCBI Taxonomy" id="395501"/>
    <lineage>
        <taxon>Eukaryota</taxon>
        <taxon>Metazoa</taxon>
        <taxon>Ecdysozoa</taxon>
        <taxon>Arthropoda</taxon>
        <taxon>Hexapoda</taxon>
        <taxon>Insecta</taxon>
        <taxon>Pterygota</taxon>
        <taxon>Neoptera</taxon>
        <taxon>Endopterygota</taxon>
        <taxon>Hymenoptera</taxon>
        <taxon>Apocrita</taxon>
        <taxon>Aculeata</taxon>
        <taxon>Apoidea</taxon>
        <taxon>Anthophila</taxon>
        <taxon>Apidae</taxon>
        <taxon>Heterotrigona</taxon>
    </lineage>
</organism>
<gene>
    <name evidence="1" type="ORF">MHI_LOCUS709632</name>
</gene>
<keyword evidence="2" id="KW-1185">Reference proteome</keyword>
<accession>A0A6V7HA10</accession>
<dbReference type="EMBL" id="CAJDYZ010009823">
    <property type="protein sequence ID" value="CAD1477092.1"/>
    <property type="molecule type" value="Genomic_DNA"/>
</dbReference>
<name>A0A6V7HA10_9HYME</name>
<evidence type="ECO:0000313" key="2">
    <source>
        <dbReference type="Proteomes" id="UP000752696"/>
    </source>
</evidence>
<feature type="non-terminal residue" evidence="1">
    <location>
        <position position="151"/>
    </location>
</feature>
<evidence type="ECO:0000313" key="1">
    <source>
        <dbReference type="EMBL" id="CAD1477092.1"/>
    </source>
</evidence>